<dbReference type="Pfam" id="PF02527">
    <property type="entry name" value="GidB"/>
    <property type="match status" value="1"/>
</dbReference>
<feature type="binding site" evidence="6">
    <location>
        <position position="83"/>
    </location>
    <ligand>
        <name>S-adenosyl-L-methionine</name>
        <dbReference type="ChEBI" id="CHEBI:59789"/>
    </ligand>
</feature>
<keyword evidence="4 6" id="KW-0808">Transferase</keyword>
<dbReference type="EMBL" id="LWLG01000008">
    <property type="protein sequence ID" value="OAQ20666.1"/>
    <property type="molecule type" value="Genomic_DNA"/>
</dbReference>
<reference evidence="7 8" key="1">
    <citation type="submission" date="2016-04" db="EMBL/GenBank/DDBJ databases">
        <title>Genome analysis of Thermosulfurimonas dismutans, the first thermophilic sulfur-disproportionating bacterium of the phylum Thermodesulfobacteria.</title>
        <authorList>
            <person name="Mardanov A.V."/>
            <person name="Beletsky A.V."/>
            <person name="Kadnikov V.V."/>
            <person name="Slobodkin A.I."/>
            <person name="Ravin N.V."/>
        </authorList>
    </citation>
    <scope>NUCLEOTIDE SEQUENCE [LARGE SCALE GENOMIC DNA]</scope>
    <source>
        <strain evidence="7 8">S95</strain>
    </source>
</reference>
<dbReference type="OrthoDB" id="9808773at2"/>
<evidence type="ECO:0000256" key="3">
    <source>
        <dbReference type="ARBA" id="ARBA00022603"/>
    </source>
</evidence>
<evidence type="ECO:0000256" key="4">
    <source>
        <dbReference type="ARBA" id="ARBA00022679"/>
    </source>
</evidence>
<dbReference type="GO" id="GO:0070043">
    <property type="term" value="F:rRNA (guanine-N7-)-methyltransferase activity"/>
    <property type="evidence" value="ECO:0007669"/>
    <property type="project" value="UniProtKB-UniRule"/>
</dbReference>
<gene>
    <name evidence="6" type="primary">rsmG</name>
    <name evidence="7" type="ORF">TDIS_1281</name>
</gene>
<proteinExistence type="inferred from homology"/>
<comment type="caution">
    <text evidence="7">The sequence shown here is derived from an EMBL/GenBank/DDBJ whole genome shotgun (WGS) entry which is preliminary data.</text>
</comment>
<organism evidence="7 8">
    <name type="scientific">Thermosulfurimonas dismutans</name>
    <dbReference type="NCBI Taxonomy" id="999894"/>
    <lineage>
        <taxon>Bacteria</taxon>
        <taxon>Pseudomonadati</taxon>
        <taxon>Thermodesulfobacteriota</taxon>
        <taxon>Thermodesulfobacteria</taxon>
        <taxon>Thermodesulfobacteriales</taxon>
        <taxon>Thermodesulfobacteriaceae</taxon>
        <taxon>Thermosulfurimonas</taxon>
    </lineage>
</organism>
<dbReference type="EC" id="2.1.1.-" evidence="6"/>
<dbReference type="RefSeq" id="WP_068670476.1">
    <property type="nucleotide sequence ID" value="NZ_LWLG01000008.1"/>
</dbReference>
<keyword evidence="1 6" id="KW-0963">Cytoplasm</keyword>
<dbReference type="Gene3D" id="3.40.50.150">
    <property type="entry name" value="Vaccinia Virus protein VP39"/>
    <property type="match status" value="1"/>
</dbReference>
<accession>A0A179D3P7</accession>
<evidence type="ECO:0000256" key="2">
    <source>
        <dbReference type="ARBA" id="ARBA00022552"/>
    </source>
</evidence>
<dbReference type="GO" id="GO:0005829">
    <property type="term" value="C:cytosol"/>
    <property type="evidence" value="ECO:0007669"/>
    <property type="project" value="TreeGrafter"/>
</dbReference>
<dbReference type="SUPFAM" id="SSF53335">
    <property type="entry name" value="S-adenosyl-L-methionine-dependent methyltransferases"/>
    <property type="match status" value="1"/>
</dbReference>
<evidence type="ECO:0000256" key="5">
    <source>
        <dbReference type="ARBA" id="ARBA00022691"/>
    </source>
</evidence>
<dbReference type="AlphaFoldDB" id="A0A179D3P7"/>
<evidence type="ECO:0000256" key="1">
    <source>
        <dbReference type="ARBA" id="ARBA00022490"/>
    </source>
</evidence>
<protein>
    <recommendedName>
        <fullName evidence="6">Ribosomal RNA small subunit methyltransferase G</fullName>
        <ecNumber evidence="6">2.1.1.-</ecNumber>
    </recommendedName>
    <alternativeName>
        <fullName evidence="6">16S rRNA 7-methylguanosine methyltransferase</fullName>
        <shortName evidence="6">16S rRNA m7G methyltransferase</shortName>
    </alternativeName>
</protein>
<evidence type="ECO:0000256" key="6">
    <source>
        <dbReference type="HAMAP-Rule" id="MF_00074"/>
    </source>
</evidence>
<keyword evidence="3 6" id="KW-0489">Methyltransferase</keyword>
<dbReference type="PANTHER" id="PTHR31760:SF0">
    <property type="entry name" value="S-ADENOSYL-L-METHIONINE-DEPENDENT METHYLTRANSFERASES SUPERFAMILY PROTEIN"/>
    <property type="match status" value="1"/>
</dbReference>
<dbReference type="PATRIC" id="fig|999894.6.peg.1277"/>
<dbReference type="STRING" id="999894.TDIS_1281"/>
<evidence type="ECO:0000313" key="8">
    <source>
        <dbReference type="Proteomes" id="UP000078390"/>
    </source>
</evidence>
<dbReference type="Proteomes" id="UP000078390">
    <property type="component" value="Unassembled WGS sequence"/>
</dbReference>
<dbReference type="InterPro" id="IPR003682">
    <property type="entry name" value="rRNA_ssu_MeTfrase_G"/>
</dbReference>
<evidence type="ECO:0000313" key="7">
    <source>
        <dbReference type="EMBL" id="OAQ20666.1"/>
    </source>
</evidence>
<comment type="subcellular location">
    <subcellularLocation>
        <location evidence="6">Cytoplasm</location>
    </subcellularLocation>
</comment>
<keyword evidence="5 6" id="KW-0949">S-adenosyl-L-methionine</keyword>
<dbReference type="PANTHER" id="PTHR31760">
    <property type="entry name" value="S-ADENOSYL-L-METHIONINE-DEPENDENT METHYLTRANSFERASES SUPERFAMILY PROTEIN"/>
    <property type="match status" value="1"/>
</dbReference>
<comment type="function">
    <text evidence="6">Specifically methylates the N7 position of a guanine in 16S rRNA.</text>
</comment>
<dbReference type="HAMAP" id="MF_00074">
    <property type="entry name" value="16SrRNA_methyltr_G"/>
    <property type="match status" value="1"/>
</dbReference>
<keyword evidence="2 6" id="KW-0698">rRNA processing</keyword>
<name>A0A179D3P7_9BACT</name>
<comment type="similarity">
    <text evidence="6">Belongs to the methyltransferase superfamily. RNA methyltransferase RsmG family.</text>
</comment>
<feature type="binding site" evidence="6">
    <location>
        <position position="149"/>
    </location>
    <ligand>
        <name>S-adenosyl-L-methionine</name>
        <dbReference type="ChEBI" id="CHEBI:59789"/>
    </ligand>
</feature>
<keyword evidence="8" id="KW-1185">Reference proteome</keyword>
<comment type="caution">
    <text evidence="6">Lacks conserved residue(s) required for the propagation of feature annotation.</text>
</comment>
<dbReference type="InterPro" id="IPR029063">
    <property type="entry name" value="SAM-dependent_MTases_sf"/>
</dbReference>
<sequence>MEISWEEGRYLLENIIKDYGLPLRVETFWDRLWIYLRALAERAEELNLTAVKTIRERLCSQVFEALVMASRLPSGAFPLADLGTGGGIPGLILKLARPEVEVTLYEAYPPRVAFLKEVIRELSLAGICAEVLHLGKSWPDRRFPVVVARGYGSVQKFTKHAKRLLSSPGVAFYLWRNDAEPWGGDLCLPLLERVEFELPQSQDLRTLLCFRSS</sequence>